<gene>
    <name evidence="1" type="ORF">S12H4_05192</name>
</gene>
<comment type="caution">
    <text evidence="1">The sequence shown here is derived from an EMBL/GenBank/DDBJ whole genome shotgun (WGS) entry which is preliminary data.</text>
</comment>
<dbReference type="AlphaFoldDB" id="X1R6I8"/>
<proteinExistence type="predicted"/>
<evidence type="ECO:0000313" key="1">
    <source>
        <dbReference type="EMBL" id="GAI62631.1"/>
    </source>
</evidence>
<accession>X1R6I8</accession>
<organism evidence="1">
    <name type="scientific">marine sediment metagenome</name>
    <dbReference type="NCBI Taxonomy" id="412755"/>
    <lineage>
        <taxon>unclassified sequences</taxon>
        <taxon>metagenomes</taxon>
        <taxon>ecological metagenomes</taxon>
    </lineage>
</organism>
<protein>
    <submittedName>
        <fullName evidence="1">Uncharacterized protein</fullName>
    </submittedName>
</protein>
<sequence>MGRVQDIVDALFDPDVYLVDGQKYTRDEIIAPSVSPDFPYDFVCPEGYTLKRGPSAAFCVLTQG</sequence>
<name>X1R6I8_9ZZZZ</name>
<dbReference type="EMBL" id="BARW01001689">
    <property type="protein sequence ID" value="GAI62631.1"/>
    <property type="molecule type" value="Genomic_DNA"/>
</dbReference>
<reference evidence="1" key="1">
    <citation type="journal article" date="2014" name="Front. Microbiol.">
        <title>High frequency of phylogenetically diverse reductive dehalogenase-homologous genes in deep subseafloor sedimentary metagenomes.</title>
        <authorList>
            <person name="Kawai M."/>
            <person name="Futagami T."/>
            <person name="Toyoda A."/>
            <person name="Takaki Y."/>
            <person name="Nishi S."/>
            <person name="Hori S."/>
            <person name="Arai W."/>
            <person name="Tsubouchi T."/>
            <person name="Morono Y."/>
            <person name="Uchiyama I."/>
            <person name="Ito T."/>
            <person name="Fujiyama A."/>
            <person name="Inagaki F."/>
            <person name="Takami H."/>
        </authorList>
    </citation>
    <scope>NUCLEOTIDE SEQUENCE</scope>
    <source>
        <strain evidence="1">Expedition CK06-06</strain>
    </source>
</reference>